<keyword evidence="4 6" id="KW-0472">Membrane</keyword>
<evidence type="ECO:0000256" key="6">
    <source>
        <dbReference type="SAM" id="Phobius"/>
    </source>
</evidence>
<dbReference type="STRING" id="933084.A0A067PST9"/>
<dbReference type="Pfam" id="PF03124">
    <property type="entry name" value="EXS"/>
    <property type="match status" value="1"/>
</dbReference>
<keyword evidence="9" id="KW-1185">Reference proteome</keyword>
<dbReference type="EMBL" id="KL197719">
    <property type="protein sequence ID" value="KDQ57814.1"/>
    <property type="molecule type" value="Genomic_DNA"/>
</dbReference>
<evidence type="ECO:0000259" key="7">
    <source>
        <dbReference type="PROSITE" id="PS51380"/>
    </source>
</evidence>
<evidence type="ECO:0000256" key="2">
    <source>
        <dbReference type="ARBA" id="ARBA00022692"/>
    </source>
</evidence>
<evidence type="ECO:0000313" key="8">
    <source>
        <dbReference type="EMBL" id="KDQ57814.1"/>
    </source>
</evidence>
<dbReference type="GO" id="GO:0005737">
    <property type="term" value="C:cytoplasm"/>
    <property type="evidence" value="ECO:0007669"/>
    <property type="project" value="TreeGrafter"/>
</dbReference>
<evidence type="ECO:0000256" key="5">
    <source>
        <dbReference type="SAM" id="MobiDB-lite"/>
    </source>
</evidence>
<dbReference type="PROSITE" id="PS51380">
    <property type="entry name" value="EXS"/>
    <property type="match status" value="1"/>
</dbReference>
<dbReference type="HOGENOM" id="CLU_024081_2_1_1"/>
<dbReference type="GO" id="GO:0016020">
    <property type="term" value="C:membrane"/>
    <property type="evidence" value="ECO:0007669"/>
    <property type="project" value="UniProtKB-SubCell"/>
</dbReference>
<feature type="domain" description="EXS" evidence="7">
    <location>
        <begin position="204"/>
        <end position="477"/>
    </location>
</feature>
<reference evidence="9" key="1">
    <citation type="journal article" date="2014" name="Proc. Natl. Acad. Sci. U.S.A.">
        <title>Extensive sampling of basidiomycete genomes demonstrates inadequacy of the white-rot/brown-rot paradigm for wood decay fungi.</title>
        <authorList>
            <person name="Riley R."/>
            <person name="Salamov A.A."/>
            <person name="Brown D.W."/>
            <person name="Nagy L.G."/>
            <person name="Floudas D."/>
            <person name="Held B.W."/>
            <person name="Levasseur A."/>
            <person name="Lombard V."/>
            <person name="Morin E."/>
            <person name="Otillar R."/>
            <person name="Lindquist E.A."/>
            <person name="Sun H."/>
            <person name="LaButti K.M."/>
            <person name="Schmutz J."/>
            <person name="Jabbour D."/>
            <person name="Luo H."/>
            <person name="Baker S.E."/>
            <person name="Pisabarro A.G."/>
            <person name="Walton J.D."/>
            <person name="Blanchette R.A."/>
            <person name="Henrissat B."/>
            <person name="Martin F."/>
            <person name="Cullen D."/>
            <person name="Hibbett D.S."/>
            <person name="Grigoriev I.V."/>
        </authorList>
    </citation>
    <scope>NUCLEOTIDE SEQUENCE [LARGE SCALE GENOMIC DNA]</scope>
    <source>
        <strain evidence="9">MUCL 33604</strain>
    </source>
</reference>
<accession>A0A067PST9</accession>
<evidence type="ECO:0000256" key="4">
    <source>
        <dbReference type="ARBA" id="ARBA00023136"/>
    </source>
</evidence>
<comment type="subcellular location">
    <subcellularLocation>
        <location evidence="1">Membrane</location>
        <topology evidence="1">Multi-pass membrane protein</topology>
    </subcellularLocation>
</comment>
<feature type="region of interest" description="Disordered" evidence="5">
    <location>
        <begin position="456"/>
        <end position="487"/>
    </location>
</feature>
<proteinExistence type="predicted"/>
<sequence length="487" mass="55197">MSTDTDFENPYAFDAGFPLPFRALFLTGLGILGWATNLHGLDVLGIDAASALEINAHEEGTRTPLPINRRNAGFKLVPHPSTLYGPVYRLFLAYSLWCFVMWCAFRYFTWEDVELVDVFKYLPALAALGVLVAVISPTDVFQKKQRDMFIQALRRCLFPAPSHPIYFSDVVFADILTSFAKVFGDIWLSLCILWPGGSLLASPTQDGWSRWILPTLMSVPYAIRFRQCIIDYMLPTNESTRPFYNALKYASSFPVIFLSAAQRIVVADLVESRGEEVSTVPWHGEHQLFRLWLLAVFVNSAYSFWWDVTNDWGLSLLRFDPRPSQMSGRAPKPLLLPSLHFTSSSVANNTASPTSSTSKEEGTDVRAHLLDSFSKHTTPQPYGLRSHLILSLPVYPLVIFLDLILRFTWSIKLSSHLCTRSDSSVVIFWIEMAELVRRWMWVFIRVEWEVVKNSARGRQKGISDSSSPASEEFELLSPGKDGLDERE</sequence>
<dbReference type="FunCoup" id="A0A067PST9">
    <property type="interactions" value="243"/>
</dbReference>
<evidence type="ECO:0000256" key="1">
    <source>
        <dbReference type="ARBA" id="ARBA00004141"/>
    </source>
</evidence>
<dbReference type="PANTHER" id="PTHR10783">
    <property type="entry name" value="XENOTROPIC AND POLYTROPIC RETROVIRUS RECEPTOR 1-RELATED"/>
    <property type="match status" value="1"/>
</dbReference>
<evidence type="ECO:0000313" key="9">
    <source>
        <dbReference type="Proteomes" id="UP000027265"/>
    </source>
</evidence>
<dbReference type="PANTHER" id="PTHR10783:SF46">
    <property type="entry name" value="PROTEIN ERD1 HOMOLOG 2"/>
    <property type="match status" value="1"/>
</dbReference>
<dbReference type="InterPro" id="IPR004342">
    <property type="entry name" value="EXS_C"/>
</dbReference>
<feature type="transmembrane region" description="Helical" evidence="6">
    <location>
        <begin position="121"/>
        <end position="141"/>
    </location>
</feature>
<gene>
    <name evidence="8" type="ORF">JAAARDRAFT_129946</name>
</gene>
<evidence type="ECO:0000256" key="3">
    <source>
        <dbReference type="ARBA" id="ARBA00022989"/>
    </source>
</evidence>
<keyword evidence="2 6" id="KW-0812">Transmembrane</keyword>
<name>A0A067PST9_9AGAM</name>
<keyword evidence="3 6" id="KW-1133">Transmembrane helix</keyword>
<dbReference type="AlphaFoldDB" id="A0A067PST9"/>
<protein>
    <recommendedName>
        <fullName evidence="7">EXS domain-containing protein</fullName>
    </recommendedName>
</protein>
<feature type="transmembrane region" description="Helical" evidence="6">
    <location>
        <begin position="90"/>
        <end position="109"/>
    </location>
</feature>
<dbReference type="Proteomes" id="UP000027265">
    <property type="component" value="Unassembled WGS sequence"/>
</dbReference>
<dbReference type="InParanoid" id="A0A067PST9"/>
<dbReference type="OrthoDB" id="2159384at2759"/>
<organism evidence="8 9">
    <name type="scientific">Jaapia argillacea MUCL 33604</name>
    <dbReference type="NCBI Taxonomy" id="933084"/>
    <lineage>
        <taxon>Eukaryota</taxon>
        <taxon>Fungi</taxon>
        <taxon>Dikarya</taxon>
        <taxon>Basidiomycota</taxon>
        <taxon>Agaricomycotina</taxon>
        <taxon>Agaricomycetes</taxon>
        <taxon>Agaricomycetidae</taxon>
        <taxon>Jaapiales</taxon>
        <taxon>Jaapiaceae</taxon>
        <taxon>Jaapia</taxon>
    </lineage>
</organism>